<dbReference type="InterPro" id="IPR014001">
    <property type="entry name" value="Helicase_ATP-bd"/>
</dbReference>
<keyword evidence="2" id="KW-0378">Hydrolase</keyword>
<dbReference type="EMBL" id="CP054705">
    <property type="protein sequence ID" value="QQK76541.1"/>
    <property type="molecule type" value="Genomic_DNA"/>
</dbReference>
<dbReference type="InterPro" id="IPR006555">
    <property type="entry name" value="ATP-dep_Helicase_C"/>
</dbReference>
<dbReference type="RefSeq" id="WP_200123670.1">
    <property type="nucleotide sequence ID" value="NZ_CP054705.1"/>
</dbReference>
<dbReference type="Pfam" id="PF13307">
    <property type="entry name" value="Helicase_C_2"/>
    <property type="match status" value="1"/>
</dbReference>
<organism evidence="2 3">
    <name type="scientific">Salicibibacter cibarius</name>
    <dbReference type="NCBI Taxonomy" id="2743000"/>
    <lineage>
        <taxon>Bacteria</taxon>
        <taxon>Bacillati</taxon>
        <taxon>Bacillota</taxon>
        <taxon>Bacilli</taxon>
        <taxon>Bacillales</taxon>
        <taxon>Bacillaceae</taxon>
        <taxon>Salicibibacter</taxon>
    </lineage>
</organism>
<dbReference type="SUPFAM" id="SSF52540">
    <property type="entry name" value="P-loop containing nucleoside triphosphate hydrolases"/>
    <property type="match status" value="1"/>
</dbReference>
<dbReference type="AlphaFoldDB" id="A0A7T6Z538"/>
<keyword evidence="3" id="KW-1185">Reference proteome</keyword>
<evidence type="ECO:0000259" key="1">
    <source>
        <dbReference type="PROSITE" id="PS51192"/>
    </source>
</evidence>
<dbReference type="GO" id="GO:0005524">
    <property type="term" value="F:ATP binding"/>
    <property type="evidence" value="ECO:0007669"/>
    <property type="project" value="InterPro"/>
</dbReference>
<keyword evidence="2" id="KW-0347">Helicase</keyword>
<gene>
    <name evidence="2" type="ORF">HUG15_13870</name>
</gene>
<dbReference type="GO" id="GO:0016818">
    <property type="term" value="F:hydrolase activity, acting on acid anhydrides, in phosphorus-containing anhydrides"/>
    <property type="evidence" value="ECO:0007669"/>
    <property type="project" value="InterPro"/>
</dbReference>
<dbReference type="PROSITE" id="PS51192">
    <property type="entry name" value="HELICASE_ATP_BIND_1"/>
    <property type="match status" value="1"/>
</dbReference>
<name>A0A7T6Z538_9BACI</name>
<evidence type="ECO:0000313" key="3">
    <source>
        <dbReference type="Proteomes" id="UP000595823"/>
    </source>
</evidence>
<feature type="domain" description="Helicase ATP-binding" evidence="1">
    <location>
        <begin position="50"/>
        <end position="322"/>
    </location>
</feature>
<evidence type="ECO:0000313" key="2">
    <source>
        <dbReference type="EMBL" id="QQK76541.1"/>
    </source>
</evidence>
<dbReference type="InterPro" id="IPR027417">
    <property type="entry name" value="P-loop_NTPase"/>
</dbReference>
<dbReference type="SMART" id="SM00491">
    <property type="entry name" value="HELICc2"/>
    <property type="match status" value="1"/>
</dbReference>
<protein>
    <submittedName>
        <fullName evidence="2">DEAD/DEAH box helicase</fullName>
    </submittedName>
</protein>
<reference evidence="2 3" key="1">
    <citation type="submission" date="2020-06" db="EMBL/GenBank/DDBJ databases">
        <title>Genomic analysis of Salicibibacter sp. NKC5-3.</title>
        <authorList>
            <person name="Oh Y.J."/>
        </authorList>
    </citation>
    <scope>NUCLEOTIDE SEQUENCE [LARGE SCALE GENOMIC DNA]</scope>
    <source>
        <strain evidence="2 3">NKC5-3</strain>
    </source>
</reference>
<dbReference type="Proteomes" id="UP000595823">
    <property type="component" value="Chromosome"/>
</dbReference>
<dbReference type="KEGG" id="scia:HUG15_13870"/>
<sequence>MSKFKKRISNMSNTTTTKPINPTVIFKHLTPPEEGYGYLRDVQTEFLDNWSGVRGRRDIVGKLNTGAGKTLIALLMLKSKLNEGYGPAVYLCPDRQLVKQAVEQADIFNIPVKTIQYSSNERAEFPIEFLNGEAILICTFERLFNGRSIFGVGGYYTREIQEIGTLVVDDAHSCIKKARQQSTITIPNTYDAYSKIFSLFEDDLHQQGAGLLASIKAGESSISQMIPYWSWHKQRTTIINILGELLKEEDPAVLYSWGIIGDELNQCECYISSSSIEITPMKLPIQQIPSFHQAKHRFFLSATFSDDSKLLNELGVDRSAIENPIEPEDKGDVGERLIITPKRYHMELEDYRMRAFIADYARDQNVVVIVPNMEKSKMWEKFHAKVVTKDNINDATERLKSSVGNLMIFVARYDGIDLAGDACRVLVLDGMPTATTNRDKHHQIVRQDSPIFNAQVAETIEQGLGRAVRSGSDFCNVFILDNALIKFMFNKNNQPFFAPETLAQIKFGQTIFDGEQPETSEEALEEVKSATESVLNRDPEWRSFHKQLILDVNKDHMEQNSFLLNLAENFSKAVDLFIDEKYEAGTNEFLTYIDQHKELLSDIDKAWYTQVAASFIYPVNSSRANDLQVKAKNQYRRVLKPLTPNYSKLTRSRGKQSEIIKKWLENYGDGSDVYIAIEDMITNFRFSPDIVYHVFEKAVHDIGSFLGFGSAQPETDENDGPDNLWIPEGDENVLIEAKSQSIADKIPRGDVGQLLHSIEWYKQRYGAKQECIPIIIHPSNKTEDNAHPPENARVMDMNKLNEFRQSLLAFGKALSSKTPSTWTEKEIHQQLVEHNLHEGNLFKKYTKELK</sequence>
<dbReference type="Gene3D" id="3.40.50.300">
    <property type="entry name" value="P-loop containing nucleotide triphosphate hydrolases"/>
    <property type="match status" value="2"/>
</dbReference>
<dbReference type="InterPro" id="IPR011545">
    <property type="entry name" value="DEAD/DEAH_box_helicase_dom"/>
</dbReference>
<dbReference type="GO" id="GO:0004386">
    <property type="term" value="F:helicase activity"/>
    <property type="evidence" value="ECO:0007669"/>
    <property type="project" value="UniProtKB-KW"/>
</dbReference>
<dbReference type="GO" id="GO:0003676">
    <property type="term" value="F:nucleic acid binding"/>
    <property type="evidence" value="ECO:0007669"/>
    <property type="project" value="InterPro"/>
</dbReference>
<accession>A0A7T6Z538</accession>
<keyword evidence="2" id="KW-0067">ATP-binding</keyword>
<dbReference type="SMART" id="SM00487">
    <property type="entry name" value="DEXDc"/>
    <property type="match status" value="1"/>
</dbReference>
<dbReference type="Pfam" id="PF00270">
    <property type="entry name" value="DEAD"/>
    <property type="match status" value="1"/>
</dbReference>
<proteinExistence type="predicted"/>
<dbReference type="GO" id="GO:0006139">
    <property type="term" value="P:nucleobase-containing compound metabolic process"/>
    <property type="evidence" value="ECO:0007669"/>
    <property type="project" value="InterPro"/>
</dbReference>
<keyword evidence="2" id="KW-0547">Nucleotide-binding</keyword>